<feature type="compositionally biased region" description="Basic and acidic residues" evidence="2">
    <location>
        <begin position="148"/>
        <end position="167"/>
    </location>
</feature>
<evidence type="ECO:0000256" key="1">
    <source>
        <dbReference type="PROSITE-ProRule" id="PRU00176"/>
    </source>
</evidence>
<feature type="compositionally biased region" description="Basic and acidic residues" evidence="2">
    <location>
        <begin position="266"/>
        <end position="283"/>
    </location>
</feature>
<dbReference type="PANTHER" id="PTHR47073:SF2">
    <property type="entry name" value="PROTEIN ANTI-SILENCING 1"/>
    <property type="match status" value="1"/>
</dbReference>
<keyword evidence="5" id="KW-1185">Reference proteome</keyword>
<dbReference type="InterPro" id="IPR035979">
    <property type="entry name" value="RBD_domain_sf"/>
</dbReference>
<dbReference type="EMBL" id="JBFOLJ010000003">
    <property type="protein sequence ID" value="KAL2548384.1"/>
    <property type="molecule type" value="Genomic_DNA"/>
</dbReference>
<dbReference type="PROSITE" id="PS50102">
    <property type="entry name" value="RRM"/>
    <property type="match status" value="1"/>
</dbReference>
<dbReference type="SUPFAM" id="SSF54928">
    <property type="entry name" value="RNA-binding domain, RBD"/>
    <property type="match status" value="1"/>
</dbReference>
<feature type="compositionally biased region" description="Basic and acidic residues" evidence="2">
    <location>
        <begin position="347"/>
        <end position="360"/>
    </location>
</feature>
<dbReference type="GO" id="GO:0003723">
    <property type="term" value="F:RNA binding"/>
    <property type="evidence" value="ECO:0007669"/>
    <property type="project" value="UniProtKB-UniRule"/>
</dbReference>
<dbReference type="Proteomes" id="UP001604277">
    <property type="component" value="Unassembled WGS sequence"/>
</dbReference>
<feature type="region of interest" description="Disordered" evidence="2">
    <location>
        <begin position="51"/>
        <end position="283"/>
    </location>
</feature>
<feature type="compositionally biased region" description="Polar residues" evidence="2">
    <location>
        <begin position="365"/>
        <end position="382"/>
    </location>
</feature>
<feature type="compositionally biased region" description="Basic and acidic residues" evidence="2">
    <location>
        <begin position="73"/>
        <end position="100"/>
    </location>
</feature>
<protein>
    <submittedName>
        <fullName evidence="4">Protein ANTI-SILENCING 1</fullName>
    </submittedName>
</protein>
<comment type="caution">
    <text evidence="4">The sequence shown here is derived from an EMBL/GenBank/DDBJ whole genome shotgun (WGS) entry which is preliminary data.</text>
</comment>
<dbReference type="Pfam" id="PF00076">
    <property type="entry name" value="RRM_1"/>
    <property type="match status" value="1"/>
</dbReference>
<dbReference type="AlphaFoldDB" id="A0ABD1WFD3"/>
<dbReference type="CDD" id="cd00590">
    <property type="entry name" value="RRM_SF"/>
    <property type="match status" value="1"/>
</dbReference>
<feature type="compositionally biased region" description="Polar residues" evidence="2">
    <location>
        <begin position="208"/>
        <end position="224"/>
    </location>
</feature>
<name>A0ABD1WFD3_9LAMI</name>
<evidence type="ECO:0000313" key="5">
    <source>
        <dbReference type="Proteomes" id="UP001604277"/>
    </source>
</evidence>
<dbReference type="PANTHER" id="PTHR47073">
    <property type="entry name" value="PROTEIN ANTI-SILENCING 1"/>
    <property type="match status" value="1"/>
</dbReference>
<dbReference type="Gene3D" id="3.30.70.330">
    <property type="match status" value="1"/>
</dbReference>
<evidence type="ECO:0000259" key="3">
    <source>
        <dbReference type="PROSITE" id="PS50102"/>
    </source>
</evidence>
<feature type="region of interest" description="Disordered" evidence="2">
    <location>
        <begin position="333"/>
        <end position="382"/>
    </location>
</feature>
<dbReference type="InterPro" id="IPR012677">
    <property type="entry name" value="Nucleotide-bd_a/b_plait_sf"/>
</dbReference>
<reference evidence="5" key="1">
    <citation type="submission" date="2024-07" db="EMBL/GenBank/DDBJ databases">
        <title>Two chromosome-level genome assemblies of Korean endemic species Abeliophyllum distichum and Forsythia ovata (Oleaceae).</title>
        <authorList>
            <person name="Jang H."/>
        </authorList>
    </citation>
    <scope>NUCLEOTIDE SEQUENCE [LARGE SCALE GENOMIC DNA]</scope>
</reference>
<gene>
    <name evidence="4" type="ORF">Fot_09914</name>
</gene>
<organism evidence="4 5">
    <name type="scientific">Forsythia ovata</name>
    <dbReference type="NCBI Taxonomy" id="205694"/>
    <lineage>
        <taxon>Eukaryota</taxon>
        <taxon>Viridiplantae</taxon>
        <taxon>Streptophyta</taxon>
        <taxon>Embryophyta</taxon>
        <taxon>Tracheophyta</taxon>
        <taxon>Spermatophyta</taxon>
        <taxon>Magnoliopsida</taxon>
        <taxon>eudicotyledons</taxon>
        <taxon>Gunneridae</taxon>
        <taxon>Pentapetalae</taxon>
        <taxon>asterids</taxon>
        <taxon>lamiids</taxon>
        <taxon>Lamiales</taxon>
        <taxon>Oleaceae</taxon>
        <taxon>Forsythieae</taxon>
        <taxon>Forsythia</taxon>
    </lineage>
</organism>
<accession>A0ABD1WFD3</accession>
<evidence type="ECO:0000313" key="4">
    <source>
        <dbReference type="EMBL" id="KAL2548384.1"/>
    </source>
</evidence>
<feature type="domain" description="RRM" evidence="3">
    <location>
        <begin position="422"/>
        <end position="498"/>
    </location>
</feature>
<dbReference type="InterPro" id="IPR000504">
    <property type="entry name" value="RRM_dom"/>
</dbReference>
<keyword evidence="1" id="KW-0694">RNA-binding</keyword>
<feature type="compositionally biased region" description="Basic and acidic residues" evidence="2">
    <location>
        <begin position="109"/>
        <end position="124"/>
    </location>
</feature>
<proteinExistence type="predicted"/>
<evidence type="ECO:0000256" key="2">
    <source>
        <dbReference type="SAM" id="MobiDB-lite"/>
    </source>
</evidence>
<feature type="compositionally biased region" description="Basic and acidic residues" evidence="2">
    <location>
        <begin position="247"/>
        <end position="258"/>
    </location>
</feature>
<feature type="compositionally biased region" description="Basic and acidic residues" evidence="2">
    <location>
        <begin position="186"/>
        <end position="206"/>
    </location>
</feature>
<sequence length="587" mass="65014">MPLVFLVTVEFVFNRKESNNTLDIPKLGSKNKGDDRNAIACKEILKLADPNTPEVLKTRESDGNKLAGQNSAEELKTRESDGNYDLMDKEREKSARKSGDLDNSSLKSSKLDDSSKLSKDEDKSGIQILAFPGNGTKPVVTNIISSDAKPKPGREKNTVGPGEKAKLAESLSALDERPSKANLFSSKEKTKSGDHEHSVRTGKDSELIDNSSALRERPSNTNVVSPKLKPKSGHDKNSIGPGQAAKLAEDSSALERRPSKSSVFPLKERPSVHDIGHEKNSVGLRKDAKFAANPYALDERPSKKAKKIRIIQVPKLDKSVGSEAKKLLTAVTSNEDKTRSSLAKESIGPDKGHSKEAYREKKSKFSSGNLSKSCAMASTSKNGGKVEGQIFEVTRRPVVGKSTWFRELPWEERVQCSHDQGTLVLLQNLDPEYTSGEVEDIIWHAFNEYCTAKMIQRTAVSSPHSGQAFVIFKTKDAAEKVVRKLDDGCLMLPNRRPLVGCYGVLSRVSGRQATFAGHLAIDDIRRQIQREMKDAVSTSHYSQTNTIEYEMAMDWCLLQSRSDIWWKKIYEGQREQLKKLSANLKSN</sequence>